<name>A0A1E5VUA7_9POAL</name>
<reference evidence="1 2" key="1">
    <citation type="submission" date="2016-09" db="EMBL/GenBank/DDBJ databases">
        <title>The draft genome of Dichanthelium oligosanthes: A C3 panicoid grass species.</title>
        <authorList>
            <person name="Studer A.J."/>
            <person name="Schnable J.C."/>
            <person name="Brutnell T.P."/>
        </authorList>
    </citation>
    <scope>NUCLEOTIDE SEQUENCE [LARGE SCALE GENOMIC DNA]</scope>
    <source>
        <strain evidence="2">cv. Kellogg 1175</strain>
        <tissue evidence="1">Leaf</tissue>
    </source>
</reference>
<dbReference type="Proteomes" id="UP000095767">
    <property type="component" value="Unassembled WGS sequence"/>
</dbReference>
<comment type="caution">
    <text evidence="1">The sequence shown here is derived from an EMBL/GenBank/DDBJ whole genome shotgun (WGS) entry which is preliminary data.</text>
</comment>
<dbReference type="AlphaFoldDB" id="A0A1E5VUA7"/>
<sequence length="124" mass="13822">MRVRVATGAEAFVLVPDNGGVALCQRAEGDHWSNRELAITTRCLYYSPVIYLAAYCEGISYLLDEYGHVFTVDGSAPPPLIMTRLRVQDELSLLYFNPFPLSPMGSYLLESHGQILSWCRCSSV</sequence>
<evidence type="ECO:0000313" key="1">
    <source>
        <dbReference type="EMBL" id="OEL28654.1"/>
    </source>
</evidence>
<protein>
    <submittedName>
        <fullName evidence="1">Uncharacterized protein</fullName>
    </submittedName>
</protein>
<accession>A0A1E5VUA7</accession>
<keyword evidence="2" id="KW-1185">Reference proteome</keyword>
<proteinExistence type="predicted"/>
<organism evidence="1 2">
    <name type="scientific">Dichanthelium oligosanthes</name>
    <dbReference type="NCBI Taxonomy" id="888268"/>
    <lineage>
        <taxon>Eukaryota</taxon>
        <taxon>Viridiplantae</taxon>
        <taxon>Streptophyta</taxon>
        <taxon>Embryophyta</taxon>
        <taxon>Tracheophyta</taxon>
        <taxon>Spermatophyta</taxon>
        <taxon>Magnoliopsida</taxon>
        <taxon>Liliopsida</taxon>
        <taxon>Poales</taxon>
        <taxon>Poaceae</taxon>
        <taxon>PACMAD clade</taxon>
        <taxon>Panicoideae</taxon>
        <taxon>Panicodae</taxon>
        <taxon>Paniceae</taxon>
        <taxon>Dichantheliinae</taxon>
        <taxon>Dichanthelium</taxon>
    </lineage>
</organism>
<dbReference type="EMBL" id="LWDX02029479">
    <property type="protein sequence ID" value="OEL28654.1"/>
    <property type="molecule type" value="Genomic_DNA"/>
</dbReference>
<evidence type="ECO:0000313" key="2">
    <source>
        <dbReference type="Proteomes" id="UP000095767"/>
    </source>
</evidence>
<gene>
    <name evidence="1" type="ORF">BAE44_0010327</name>
</gene>